<dbReference type="RefSeq" id="WP_170035120.1">
    <property type="nucleotide sequence ID" value="NZ_JABDTL010000001.1"/>
</dbReference>
<dbReference type="PANTHER" id="PTHR43221:SF3">
    <property type="entry name" value="SLL1280 PROTEIN"/>
    <property type="match status" value="1"/>
</dbReference>
<organism evidence="13 14">
    <name type="scientific">Longimicrobium terrae</name>
    <dbReference type="NCBI Taxonomy" id="1639882"/>
    <lineage>
        <taxon>Bacteria</taxon>
        <taxon>Pseudomonadati</taxon>
        <taxon>Gemmatimonadota</taxon>
        <taxon>Longimicrobiia</taxon>
        <taxon>Longimicrobiales</taxon>
        <taxon>Longimicrobiaceae</taxon>
        <taxon>Longimicrobium</taxon>
    </lineage>
</organism>
<dbReference type="Gene3D" id="3.30.2010.10">
    <property type="entry name" value="Metalloproteases ('zincins'), catalytic domain"/>
    <property type="match status" value="1"/>
</dbReference>
<dbReference type="InterPro" id="IPR001915">
    <property type="entry name" value="Peptidase_M48"/>
</dbReference>
<keyword evidence="5 10" id="KW-0378">Hydrolase</keyword>
<proteinExistence type="inferred from homology"/>
<evidence type="ECO:0000313" key="13">
    <source>
        <dbReference type="EMBL" id="MBB6073104.1"/>
    </source>
</evidence>
<dbReference type="GO" id="GO:0004222">
    <property type="term" value="F:metalloendopeptidase activity"/>
    <property type="evidence" value="ECO:0007669"/>
    <property type="project" value="InterPro"/>
</dbReference>
<dbReference type="PANTHER" id="PTHR43221">
    <property type="entry name" value="PROTEASE HTPX"/>
    <property type="match status" value="1"/>
</dbReference>
<dbReference type="Proteomes" id="UP000582837">
    <property type="component" value="Unassembled WGS sequence"/>
</dbReference>
<evidence type="ECO:0000256" key="10">
    <source>
        <dbReference type="RuleBase" id="RU003983"/>
    </source>
</evidence>
<dbReference type="InterPro" id="IPR050083">
    <property type="entry name" value="HtpX_protease"/>
</dbReference>
<evidence type="ECO:0000256" key="8">
    <source>
        <dbReference type="ARBA" id="ARBA00023049"/>
    </source>
</evidence>
<evidence type="ECO:0000256" key="4">
    <source>
        <dbReference type="ARBA" id="ARBA00022723"/>
    </source>
</evidence>
<dbReference type="EMBL" id="JACHIA010000021">
    <property type="protein sequence ID" value="MBB6073104.1"/>
    <property type="molecule type" value="Genomic_DNA"/>
</dbReference>
<keyword evidence="8 10" id="KW-0482">Metalloprotease</keyword>
<evidence type="ECO:0000256" key="7">
    <source>
        <dbReference type="ARBA" id="ARBA00022989"/>
    </source>
</evidence>
<reference evidence="13 14" key="1">
    <citation type="submission" date="2020-08" db="EMBL/GenBank/DDBJ databases">
        <title>Genomic Encyclopedia of Type Strains, Phase IV (KMG-IV): sequencing the most valuable type-strain genomes for metagenomic binning, comparative biology and taxonomic classification.</title>
        <authorList>
            <person name="Goeker M."/>
        </authorList>
    </citation>
    <scope>NUCLEOTIDE SEQUENCE [LARGE SCALE GENOMIC DNA]</scope>
    <source>
        <strain evidence="13 14">DSM 29007</strain>
    </source>
</reference>
<comment type="cofactor">
    <cofactor evidence="10">
        <name>Zn(2+)</name>
        <dbReference type="ChEBI" id="CHEBI:29105"/>
    </cofactor>
    <text evidence="10">Binds 1 zinc ion per subunit.</text>
</comment>
<evidence type="ECO:0000256" key="6">
    <source>
        <dbReference type="ARBA" id="ARBA00022833"/>
    </source>
</evidence>
<name>A0A841H549_9BACT</name>
<evidence type="ECO:0000259" key="12">
    <source>
        <dbReference type="Pfam" id="PF01435"/>
    </source>
</evidence>
<keyword evidence="14" id="KW-1185">Reference proteome</keyword>
<keyword evidence="7 11" id="KW-1133">Transmembrane helix</keyword>
<dbReference type="Pfam" id="PF01435">
    <property type="entry name" value="Peptidase_M48"/>
    <property type="match status" value="1"/>
</dbReference>
<keyword evidence="3 11" id="KW-0812">Transmembrane</keyword>
<dbReference type="GO" id="GO:0046872">
    <property type="term" value="F:metal ion binding"/>
    <property type="evidence" value="ECO:0007669"/>
    <property type="project" value="UniProtKB-KW"/>
</dbReference>
<evidence type="ECO:0000256" key="5">
    <source>
        <dbReference type="ARBA" id="ARBA00022801"/>
    </source>
</evidence>
<feature type="domain" description="Peptidase M48" evidence="12">
    <location>
        <begin position="70"/>
        <end position="258"/>
    </location>
</feature>
<comment type="similarity">
    <text evidence="10">Belongs to the peptidase M48 family.</text>
</comment>
<gene>
    <name evidence="13" type="ORF">HNQ61_004771</name>
</gene>
<keyword evidence="2 10" id="KW-0645">Protease</keyword>
<comment type="caution">
    <text evidence="13">The sequence shown here is derived from an EMBL/GenBank/DDBJ whole genome shotgun (WGS) entry which is preliminary data.</text>
</comment>
<evidence type="ECO:0000256" key="1">
    <source>
        <dbReference type="ARBA" id="ARBA00022475"/>
    </source>
</evidence>
<protein>
    <submittedName>
        <fullName evidence="13">Zn-dependent protease with chaperone function</fullName>
    </submittedName>
</protein>
<keyword evidence="4" id="KW-0479">Metal-binding</keyword>
<accession>A0A841H549</accession>
<keyword evidence="1" id="KW-1003">Cell membrane</keyword>
<keyword evidence="6 10" id="KW-0862">Zinc</keyword>
<evidence type="ECO:0000313" key="14">
    <source>
        <dbReference type="Proteomes" id="UP000582837"/>
    </source>
</evidence>
<dbReference type="AlphaFoldDB" id="A0A841H549"/>
<evidence type="ECO:0000256" key="3">
    <source>
        <dbReference type="ARBA" id="ARBA00022692"/>
    </source>
</evidence>
<evidence type="ECO:0000256" key="9">
    <source>
        <dbReference type="ARBA" id="ARBA00023136"/>
    </source>
</evidence>
<feature type="transmembrane region" description="Helical" evidence="11">
    <location>
        <begin position="149"/>
        <end position="172"/>
    </location>
</feature>
<sequence length="323" mass="36367">MTDPARATRILTQIDPRSWEHPADRAALNALRRIPVFDQVLRTLFGFFGEKPLRLAFLSGSVRVSETQYGRVHRLYADACQTLDAPRYPLYVQQNVELNAFAFGMQQPFIVLNSATVQALDDDELRFILGHEVGHVLSGHSLYLTMMRILIQLSHVGFPIVGLVATPVLLALQEWHRKAELSCDRAGILAVQNPEPALRTMMAFAGGKNATGNLDEFMRQAEEYRETSDIADQVFKVLNVLWLSHPAPVLRAAEMRTWFESGGYERILAGEYRRRGEPDSAYAEDLRAAGQSYREAAREGFTNAQQAARRVVDSFRQGFGARE</sequence>
<dbReference type="GO" id="GO:0006508">
    <property type="term" value="P:proteolysis"/>
    <property type="evidence" value="ECO:0007669"/>
    <property type="project" value="UniProtKB-KW"/>
</dbReference>
<keyword evidence="9 11" id="KW-0472">Membrane</keyword>
<evidence type="ECO:0000256" key="11">
    <source>
        <dbReference type="SAM" id="Phobius"/>
    </source>
</evidence>
<evidence type="ECO:0000256" key="2">
    <source>
        <dbReference type="ARBA" id="ARBA00022670"/>
    </source>
</evidence>
<dbReference type="CDD" id="cd07325">
    <property type="entry name" value="M48_Ste24p_like"/>
    <property type="match status" value="1"/>
</dbReference>